<evidence type="ECO:0000256" key="7">
    <source>
        <dbReference type="RuleBase" id="RU363032"/>
    </source>
</evidence>
<dbReference type="InterPro" id="IPR035906">
    <property type="entry name" value="MetI-like_sf"/>
</dbReference>
<reference evidence="9 10" key="1">
    <citation type="submission" date="2024-09" db="EMBL/GenBank/DDBJ databases">
        <authorList>
            <person name="Sun Q."/>
            <person name="Mori K."/>
        </authorList>
    </citation>
    <scope>NUCLEOTIDE SEQUENCE [LARGE SCALE GENOMIC DNA]</scope>
    <source>
        <strain evidence="9 10">CCM 4839</strain>
    </source>
</reference>
<dbReference type="InterPro" id="IPR000515">
    <property type="entry name" value="MetI-like"/>
</dbReference>
<comment type="similarity">
    <text evidence="7">Belongs to the binding-protein-dependent transport system permease family.</text>
</comment>
<dbReference type="Gene3D" id="1.10.3720.10">
    <property type="entry name" value="MetI-like"/>
    <property type="match status" value="1"/>
</dbReference>
<gene>
    <name evidence="9" type="ORF">ACFFJ8_16515</name>
</gene>
<keyword evidence="10" id="KW-1185">Reference proteome</keyword>
<keyword evidence="6 7" id="KW-0472">Membrane</keyword>
<dbReference type="CDD" id="cd06261">
    <property type="entry name" value="TM_PBP2"/>
    <property type="match status" value="1"/>
</dbReference>
<keyword evidence="3" id="KW-1003">Cell membrane</keyword>
<evidence type="ECO:0000256" key="5">
    <source>
        <dbReference type="ARBA" id="ARBA00022989"/>
    </source>
</evidence>
<dbReference type="Pfam" id="PF00528">
    <property type="entry name" value="BPD_transp_1"/>
    <property type="match status" value="1"/>
</dbReference>
<dbReference type="PROSITE" id="PS50928">
    <property type="entry name" value="ABC_TM1"/>
    <property type="match status" value="1"/>
</dbReference>
<accession>A0ABV6JAR1</accession>
<feature type="transmembrane region" description="Helical" evidence="7">
    <location>
        <begin position="173"/>
        <end position="193"/>
    </location>
</feature>
<organism evidence="9 10">
    <name type="scientific">Paenibacillus mendelii</name>
    <dbReference type="NCBI Taxonomy" id="206163"/>
    <lineage>
        <taxon>Bacteria</taxon>
        <taxon>Bacillati</taxon>
        <taxon>Bacillota</taxon>
        <taxon>Bacilli</taxon>
        <taxon>Bacillales</taxon>
        <taxon>Paenibacillaceae</taxon>
        <taxon>Paenibacillus</taxon>
    </lineage>
</organism>
<feature type="transmembrane region" description="Helical" evidence="7">
    <location>
        <begin position="214"/>
        <end position="242"/>
    </location>
</feature>
<comment type="subcellular location">
    <subcellularLocation>
        <location evidence="1 7">Cell membrane</location>
        <topology evidence="1 7">Multi-pass membrane protein</topology>
    </subcellularLocation>
</comment>
<keyword evidence="4 7" id="KW-0812">Transmembrane</keyword>
<evidence type="ECO:0000256" key="2">
    <source>
        <dbReference type="ARBA" id="ARBA00022448"/>
    </source>
</evidence>
<dbReference type="SUPFAM" id="SSF161098">
    <property type="entry name" value="MetI-like"/>
    <property type="match status" value="1"/>
</dbReference>
<dbReference type="EMBL" id="JBHLVF010000028">
    <property type="protein sequence ID" value="MFC0392971.1"/>
    <property type="molecule type" value="Genomic_DNA"/>
</dbReference>
<sequence>MKEVHNPALQGGRLTLFRWMGATDSWQNAMVKRGNELLWKVFRYVVVFSLAFVFIYPMLFLVSQSLMRAEDISDATVQWIPKGFSLENFIFAINAMGYWSHLKNSVLMAFGGAFLQLIGCSIAGYGFARYNFPGYRIWISLLLLTFLVPPQSIIVPLFLFFSDLNWRDTYYPFLVPALFGHGLRGSLFVLVFMQTFRGLPHQLEEAARIDGAGAFRTFVSVMLPLARPAILVVFLFSIVWHWNDTFFPDFYLNQDKDYTLNQKLGYLAITNQIDSTGEEAQKSDDAIAQLPTNYQKIMAGALITILPLLILYLFTQRYFVESVERTGIAGD</sequence>
<evidence type="ECO:0000256" key="6">
    <source>
        <dbReference type="ARBA" id="ARBA00023136"/>
    </source>
</evidence>
<feature type="domain" description="ABC transmembrane type-1" evidence="8">
    <location>
        <begin position="102"/>
        <end position="315"/>
    </location>
</feature>
<name>A0ABV6JAR1_9BACL</name>
<dbReference type="Proteomes" id="UP001589818">
    <property type="component" value="Unassembled WGS sequence"/>
</dbReference>
<dbReference type="RefSeq" id="WP_204819031.1">
    <property type="nucleotide sequence ID" value="NZ_JANHOF010000018.1"/>
</dbReference>
<evidence type="ECO:0000259" key="8">
    <source>
        <dbReference type="PROSITE" id="PS50928"/>
    </source>
</evidence>
<keyword evidence="5 7" id="KW-1133">Transmembrane helix</keyword>
<evidence type="ECO:0000256" key="1">
    <source>
        <dbReference type="ARBA" id="ARBA00004651"/>
    </source>
</evidence>
<dbReference type="PANTHER" id="PTHR43744">
    <property type="entry name" value="ABC TRANSPORTER PERMEASE PROTEIN MG189-RELATED-RELATED"/>
    <property type="match status" value="1"/>
</dbReference>
<evidence type="ECO:0000256" key="4">
    <source>
        <dbReference type="ARBA" id="ARBA00022692"/>
    </source>
</evidence>
<evidence type="ECO:0000256" key="3">
    <source>
        <dbReference type="ARBA" id="ARBA00022475"/>
    </source>
</evidence>
<keyword evidence="2 7" id="KW-0813">Transport</keyword>
<evidence type="ECO:0000313" key="10">
    <source>
        <dbReference type="Proteomes" id="UP001589818"/>
    </source>
</evidence>
<comment type="caution">
    <text evidence="9">The sequence shown here is derived from an EMBL/GenBank/DDBJ whole genome shotgun (WGS) entry which is preliminary data.</text>
</comment>
<protein>
    <submittedName>
        <fullName evidence="9">Carbohydrate ABC transporter permease</fullName>
    </submittedName>
</protein>
<feature type="transmembrane region" description="Helical" evidence="7">
    <location>
        <begin position="106"/>
        <end position="127"/>
    </location>
</feature>
<feature type="transmembrane region" description="Helical" evidence="7">
    <location>
        <begin position="41"/>
        <end position="62"/>
    </location>
</feature>
<feature type="transmembrane region" description="Helical" evidence="7">
    <location>
        <begin position="139"/>
        <end position="161"/>
    </location>
</feature>
<dbReference type="PANTHER" id="PTHR43744:SF6">
    <property type="entry name" value="ABC TRANSPORTER PERMEASE PROTEIN YESQ-RELATED"/>
    <property type="match status" value="1"/>
</dbReference>
<proteinExistence type="inferred from homology"/>
<feature type="transmembrane region" description="Helical" evidence="7">
    <location>
        <begin position="297"/>
        <end position="315"/>
    </location>
</feature>
<evidence type="ECO:0000313" key="9">
    <source>
        <dbReference type="EMBL" id="MFC0392971.1"/>
    </source>
</evidence>